<sequence>MASRPNKGLGFSTDKILIYILYSIIFLAFLQHIKVFIGFAILVALLAAPCYWLRWYKKNKKYS</sequence>
<evidence type="ECO:0000256" key="1">
    <source>
        <dbReference type="SAM" id="Phobius"/>
    </source>
</evidence>
<accession>A0A1E7DNE8</accession>
<evidence type="ECO:0000313" key="2">
    <source>
        <dbReference type="EMBL" id="OES44208.1"/>
    </source>
</evidence>
<feature type="transmembrane region" description="Helical" evidence="1">
    <location>
        <begin position="36"/>
        <end position="53"/>
    </location>
</feature>
<evidence type="ECO:0000313" key="3">
    <source>
        <dbReference type="Proteomes" id="UP000095658"/>
    </source>
</evidence>
<organism evidence="2 3">
    <name type="scientific">Domibacillus iocasae</name>
    <dbReference type="NCBI Taxonomy" id="1714016"/>
    <lineage>
        <taxon>Bacteria</taxon>
        <taxon>Bacillati</taxon>
        <taxon>Bacillota</taxon>
        <taxon>Bacilli</taxon>
        <taxon>Bacillales</taxon>
        <taxon>Bacillaceae</taxon>
        <taxon>Domibacillus</taxon>
    </lineage>
</organism>
<dbReference type="EMBL" id="MAMP01000022">
    <property type="protein sequence ID" value="OES44208.1"/>
    <property type="molecule type" value="Genomic_DNA"/>
</dbReference>
<keyword evidence="3" id="KW-1185">Reference proteome</keyword>
<keyword evidence="1" id="KW-1133">Transmembrane helix</keyword>
<reference evidence="2 3" key="1">
    <citation type="submission" date="2016-06" db="EMBL/GenBank/DDBJ databases">
        <title>Domibacillus iocasae genome sequencing.</title>
        <authorList>
            <person name="Verma A."/>
            <person name="Pal Y."/>
            <person name="Ojha A.K."/>
            <person name="Krishnamurthi S."/>
        </authorList>
    </citation>
    <scope>NUCLEOTIDE SEQUENCE [LARGE SCALE GENOMIC DNA]</scope>
    <source>
        <strain evidence="2 3">DSM 29979</strain>
    </source>
</reference>
<name>A0A1E7DNE8_9BACI</name>
<keyword evidence="1" id="KW-0812">Transmembrane</keyword>
<gene>
    <name evidence="2" type="ORF">BA724_07910</name>
</gene>
<feature type="transmembrane region" description="Helical" evidence="1">
    <location>
        <begin position="12"/>
        <end position="30"/>
    </location>
</feature>
<comment type="caution">
    <text evidence="2">The sequence shown here is derived from an EMBL/GenBank/DDBJ whole genome shotgun (WGS) entry which is preliminary data.</text>
</comment>
<dbReference type="Proteomes" id="UP000095658">
    <property type="component" value="Unassembled WGS sequence"/>
</dbReference>
<proteinExistence type="predicted"/>
<protein>
    <submittedName>
        <fullName evidence="2">Uncharacterized protein</fullName>
    </submittedName>
</protein>
<keyword evidence="1" id="KW-0472">Membrane</keyword>
<dbReference type="AlphaFoldDB" id="A0A1E7DNE8"/>